<accession>A0A7J6SXG7</accession>
<sequence length="164" mass="19168">YRFGERRMRFFFDALPPENEISYSRFTDFTTNMDYSFDRNYYDSRTQTRRFRGKVGPLPSMNSLSLRRPVSVEDRPLVGDKQNWYALKDARLLPLGHLSPSTMEIIKTTMPPTMHVPSREGWITMALAILNDPPQGYGGEEDTWLPRFYREKTAMMQSALVGLR</sequence>
<dbReference type="EMBL" id="JABANO010015014">
    <property type="protein sequence ID" value="KAF4737598.1"/>
    <property type="molecule type" value="Genomic_DNA"/>
</dbReference>
<organism evidence="1 2">
    <name type="scientific">Perkinsus olseni</name>
    <name type="common">Perkinsus atlanticus</name>
    <dbReference type="NCBI Taxonomy" id="32597"/>
    <lineage>
        <taxon>Eukaryota</taxon>
        <taxon>Sar</taxon>
        <taxon>Alveolata</taxon>
        <taxon>Perkinsozoa</taxon>
        <taxon>Perkinsea</taxon>
        <taxon>Perkinsida</taxon>
        <taxon>Perkinsidae</taxon>
        <taxon>Perkinsus</taxon>
    </lineage>
</organism>
<keyword evidence="2" id="KW-1185">Reference proteome</keyword>
<evidence type="ECO:0000313" key="1">
    <source>
        <dbReference type="EMBL" id="KAF4737598.1"/>
    </source>
</evidence>
<gene>
    <name evidence="1" type="ORF">FOZ63_022180</name>
</gene>
<feature type="non-terminal residue" evidence="1">
    <location>
        <position position="1"/>
    </location>
</feature>
<dbReference type="Proteomes" id="UP000553632">
    <property type="component" value="Unassembled WGS sequence"/>
</dbReference>
<protein>
    <submittedName>
        <fullName evidence="1">Uncharacterized protein</fullName>
    </submittedName>
</protein>
<comment type="caution">
    <text evidence="1">The sequence shown here is derived from an EMBL/GenBank/DDBJ whole genome shotgun (WGS) entry which is preliminary data.</text>
</comment>
<evidence type="ECO:0000313" key="2">
    <source>
        <dbReference type="Proteomes" id="UP000553632"/>
    </source>
</evidence>
<dbReference type="AlphaFoldDB" id="A0A7J6SXG7"/>
<proteinExistence type="predicted"/>
<name>A0A7J6SXG7_PEROL</name>
<reference evidence="1 2" key="1">
    <citation type="submission" date="2020-04" db="EMBL/GenBank/DDBJ databases">
        <title>Perkinsus olseni comparative genomics.</title>
        <authorList>
            <person name="Bogema D.R."/>
        </authorList>
    </citation>
    <scope>NUCLEOTIDE SEQUENCE [LARGE SCALE GENOMIC DNA]</scope>
    <source>
        <strain evidence="1 2">ATCC PRA-207</strain>
    </source>
</reference>